<dbReference type="EMBL" id="NISI01000001">
    <property type="protein sequence ID" value="OWR05747.1"/>
    <property type="molecule type" value="Genomic_DNA"/>
</dbReference>
<feature type="domain" description="Putative antitoxin VapB45-like DNA-binding HTH" evidence="1">
    <location>
        <begin position="8"/>
        <end position="91"/>
    </location>
</feature>
<dbReference type="Pfam" id="PF21321">
    <property type="entry name" value="HTH_66"/>
    <property type="match status" value="1"/>
</dbReference>
<organism evidence="2 3">
    <name type="scientific">Roseateles puraquae</name>
    <dbReference type="NCBI Taxonomy" id="431059"/>
    <lineage>
        <taxon>Bacteria</taxon>
        <taxon>Pseudomonadati</taxon>
        <taxon>Pseudomonadota</taxon>
        <taxon>Betaproteobacteria</taxon>
        <taxon>Burkholderiales</taxon>
        <taxon>Sphaerotilaceae</taxon>
        <taxon>Roseateles</taxon>
    </lineage>
</organism>
<sequence length="239" mass="26615">MMYQGTGIYTLPEAARLIRVPAQKMHRWLYGYSFSKKAKGETSRGYSEPLWTPQLSKDDFDAEVIGFRDLLEVRFVAAFVDHGVPLLIIRRCLETARELLDVDYPMSSGAFKTDGRTIFAEAVERSRSDGTLLDLKSRQFAFRDIISPSLYAGIEYAGKKAVKWFPQGARSPVVLDPARQFGSPIIDASGVPTSILFASYKAEGANAQAASRTARVYDVPVRVVDAAVRFEESLQRAPH</sequence>
<dbReference type="RefSeq" id="WP_088481952.1">
    <property type="nucleotide sequence ID" value="NZ_SGUE01000007.1"/>
</dbReference>
<evidence type="ECO:0000259" key="1">
    <source>
        <dbReference type="Pfam" id="PF21321"/>
    </source>
</evidence>
<reference evidence="2 3" key="1">
    <citation type="journal article" date="2007" name="Int. J. Syst. Evol. Microbiol.">
        <title>Description of Pelomonas aquatica sp. nov. and Pelomonas puraquae sp. nov., isolated from industrial and haemodialysis water.</title>
        <authorList>
            <person name="Gomila M."/>
            <person name="Bowien B."/>
            <person name="Falsen E."/>
            <person name="Moore E.R."/>
            <person name="Lalucat J."/>
        </authorList>
    </citation>
    <scope>NUCLEOTIDE SEQUENCE [LARGE SCALE GENOMIC DNA]</scope>
    <source>
        <strain evidence="2 3">CCUG 52769</strain>
    </source>
</reference>
<proteinExistence type="predicted"/>
<protein>
    <submittedName>
        <fullName evidence="2">DUF433 domain-containing protein</fullName>
    </submittedName>
</protein>
<dbReference type="Proteomes" id="UP000197446">
    <property type="component" value="Unassembled WGS sequence"/>
</dbReference>
<evidence type="ECO:0000313" key="3">
    <source>
        <dbReference type="Proteomes" id="UP000197446"/>
    </source>
</evidence>
<gene>
    <name evidence="2" type="ORF">CDO81_04670</name>
</gene>
<name>A0A254NHZ2_9BURK</name>
<comment type="caution">
    <text evidence="2">The sequence shown here is derived from an EMBL/GenBank/DDBJ whole genome shotgun (WGS) entry which is preliminary data.</text>
</comment>
<dbReference type="InterPro" id="IPR048708">
    <property type="entry name" value="VapB45-like_HTH"/>
</dbReference>
<keyword evidence="3" id="KW-1185">Reference proteome</keyword>
<accession>A0A254NHZ2</accession>
<dbReference type="AlphaFoldDB" id="A0A254NHZ2"/>
<dbReference type="OrthoDB" id="940717at2"/>
<evidence type="ECO:0000313" key="2">
    <source>
        <dbReference type="EMBL" id="OWR05747.1"/>
    </source>
</evidence>